<protein>
    <submittedName>
        <fullName evidence="1">Uncharacterized protein</fullName>
    </submittedName>
</protein>
<accession>A0A8X6XHC1</accession>
<proteinExistence type="predicted"/>
<dbReference type="AlphaFoldDB" id="A0A8X6XHC1"/>
<comment type="caution">
    <text evidence="1">The sequence shown here is derived from an EMBL/GenBank/DDBJ whole genome shotgun (WGS) entry which is preliminary data.</text>
</comment>
<gene>
    <name evidence="1" type="primary">AVEN_155928_1</name>
    <name evidence="1" type="ORF">TNIN_64021</name>
</gene>
<dbReference type="OrthoDB" id="6447861at2759"/>
<evidence type="ECO:0000313" key="2">
    <source>
        <dbReference type="Proteomes" id="UP000886998"/>
    </source>
</evidence>
<sequence length="390" mass="46620">MRLIEDFNASLSIRFFMITRVIISVWNHPDIVRSISQMLDIVDEREVERMWKKIVDHVRAIIRSDVNVPEVFRDDLDAVIIPIGSHIREMRTFMNYSPYFPSSYLEFPVEFWTPYGTVDTAQIDAILVRDVRMLIGFRYNLACHDCFANIVEELFPLLTPPQIYYFLQMESQNELPSYWTHLMVNDLFNFVKLNVPLDVGGGQNVAHKLAFQYTLKDGNKSGIKYFFLTLPFEDFEYVTKSFLFYLDERHHRLKTRSYFLPTPPKEHYSDSTYFLLSRFDEEQRNTILPGRHTTVLLNFLIYPFYGLFSRYVNIWRSNFSWQDLNHLLIRILILRSLNTNFFEYNLFADLWRSCPEAYKLAIMDWAIERHVTGHPIARLMLELMRDFRVR</sequence>
<dbReference type="EMBL" id="BMAV01009192">
    <property type="protein sequence ID" value="GFY53278.1"/>
    <property type="molecule type" value="Genomic_DNA"/>
</dbReference>
<name>A0A8X6XHC1_9ARAC</name>
<keyword evidence="2" id="KW-1185">Reference proteome</keyword>
<evidence type="ECO:0000313" key="1">
    <source>
        <dbReference type="EMBL" id="GFY53278.1"/>
    </source>
</evidence>
<dbReference type="Proteomes" id="UP000886998">
    <property type="component" value="Unassembled WGS sequence"/>
</dbReference>
<organism evidence="1 2">
    <name type="scientific">Trichonephila inaurata madagascariensis</name>
    <dbReference type="NCBI Taxonomy" id="2747483"/>
    <lineage>
        <taxon>Eukaryota</taxon>
        <taxon>Metazoa</taxon>
        <taxon>Ecdysozoa</taxon>
        <taxon>Arthropoda</taxon>
        <taxon>Chelicerata</taxon>
        <taxon>Arachnida</taxon>
        <taxon>Araneae</taxon>
        <taxon>Araneomorphae</taxon>
        <taxon>Entelegynae</taxon>
        <taxon>Araneoidea</taxon>
        <taxon>Nephilidae</taxon>
        <taxon>Trichonephila</taxon>
        <taxon>Trichonephila inaurata</taxon>
    </lineage>
</organism>
<reference evidence="1" key="1">
    <citation type="submission" date="2020-08" db="EMBL/GenBank/DDBJ databases">
        <title>Multicomponent nature underlies the extraordinary mechanical properties of spider dragline silk.</title>
        <authorList>
            <person name="Kono N."/>
            <person name="Nakamura H."/>
            <person name="Mori M."/>
            <person name="Yoshida Y."/>
            <person name="Ohtoshi R."/>
            <person name="Malay A.D."/>
            <person name="Moran D.A.P."/>
            <person name="Tomita M."/>
            <person name="Numata K."/>
            <person name="Arakawa K."/>
        </authorList>
    </citation>
    <scope>NUCLEOTIDE SEQUENCE</scope>
</reference>